<feature type="region of interest" description="Disordered" evidence="1">
    <location>
        <begin position="91"/>
        <end position="125"/>
    </location>
</feature>
<sequence>EAAGGEGRRRARCSPRVGRILLDAIGEVLQGPARVSGGASPRLRPAQRAFPGYYPSQHTRSVHPRKALPVNFKLICSSPPGVTRMRSWVAATPWSRSRSVKPSRSAGAAPNERLGHNLPVCHNYH</sequence>
<dbReference type="Proteomes" id="UP000221165">
    <property type="component" value="Unassembled WGS sequence"/>
</dbReference>
<name>A0A2C6KLB3_9APIC</name>
<dbReference type="VEuPathDB" id="ToxoDB:CSUI_008254"/>
<gene>
    <name evidence="2" type="ORF">CSUI_008254</name>
</gene>
<dbReference type="EMBL" id="MIGC01004576">
    <property type="protein sequence ID" value="PHJ17919.1"/>
    <property type="molecule type" value="Genomic_DNA"/>
</dbReference>
<comment type="caution">
    <text evidence="2">The sequence shown here is derived from an EMBL/GenBank/DDBJ whole genome shotgun (WGS) entry which is preliminary data.</text>
</comment>
<evidence type="ECO:0000313" key="2">
    <source>
        <dbReference type="EMBL" id="PHJ17919.1"/>
    </source>
</evidence>
<feature type="non-terminal residue" evidence="2">
    <location>
        <position position="1"/>
    </location>
</feature>
<reference evidence="2 3" key="1">
    <citation type="journal article" date="2017" name="Int. J. Parasitol.">
        <title>The genome of the protozoan parasite Cystoisospora suis and a reverse vaccinology approach to identify vaccine candidates.</title>
        <authorList>
            <person name="Palmieri N."/>
            <person name="Shrestha A."/>
            <person name="Ruttkowski B."/>
            <person name="Beck T."/>
            <person name="Vogl C."/>
            <person name="Tomley F."/>
            <person name="Blake D.P."/>
            <person name="Joachim A."/>
        </authorList>
    </citation>
    <scope>NUCLEOTIDE SEQUENCE [LARGE SCALE GENOMIC DNA]</scope>
    <source>
        <strain evidence="2 3">Wien I</strain>
    </source>
</reference>
<dbReference type="RefSeq" id="XP_067919633.1">
    <property type="nucleotide sequence ID" value="XM_068068388.1"/>
</dbReference>
<dbReference type="GeneID" id="94431599"/>
<organism evidence="2 3">
    <name type="scientific">Cystoisospora suis</name>
    <dbReference type="NCBI Taxonomy" id="483139"/>
    <lineage>
        <taxon>Eukaryota</taxon>
        <taxon>Sar</taxon>
        <taxon>Alveolata</taxon>
        <taxon>Apicomplexa</taxon>
        <taxon>Conoidasida</taxon>
        <taxon>Coccidia</taxon>
        <taxon>Eucoccidiorida</taxon>
        <taxon>Eimeriorina</taxon>
        <taxon>Sarcocystidae</taxon>
        <taxon>Cystoisospora</taxon>
    </lineage>
</organism>
<dbReference type="AlphaFoldDB" id="A0A2C6KLB3"/>
<keyword evidence="3" id="KW-1185">Reference proteome</keyword>
<evidence type="ECO:0000313" key="3">
    <source>
        <dbReference type="Proteomes" id="UP000221165"/>
    </source>
</evidence>
<proteinExistence type="predicted"/>
<accession>A0A2C6KLB3</accession>
<protein>
    <submittedName>
        <fullName evidence="2">Uncharacterized protein</fullName>
    </submittedName>
</protein>
<evidence type="ECO:0000256" key="1">
    <source>
        <dbReference type="SAM" id="MobiDB-lite"/>
    </source>
</evidence>